<reference evidence="3" key="1">
    <citation type="journal article" date="2019" name="Int. J. Syst. Evol. Microbiol.">
        <title>The Global Catalogue of Microorganisms (GCM) 10K type strain sequencing project: providing services to taxonomists for standard genome sequencing and annotation.</title>
        <authorList>
            <consortium name="The Broad Institute Genomics Platform"/>
            <consortium name="The Broad Institute Genome Sequencing Center for Infectious Disease"/>
            <person name="Wu L."/>
            <person name="Ma J."/>
        </authorList>
    </citation>
    <scope>NUCLEOTIDE SEQUENCE [LARGE SCALE GENOMIC DNA]</scope>
    <source>
        <strain evidence="3">JCM 16022</strain>
    </source>
</reference>
<keyword evidence="1" id="KW-1133">Transmembrane helix</keyword>
<feature type="transmembrane region" description="Helical" evidence="1">
    <location>
        <begin position="40"/>
        <end position="57"/>
    </location>
</feature>
<keyword evidence="1" id="KW-0812">Transmembrane</keyword>
<keyword evidence="1" id="KW-0472">Membrane</keyword>
<gene>
    <name evidence="2" type="ORF">GCM10009844_10160</name>
</gene>
<evidence type="ECO:0000313" key="3">
    <source>
        <dbReference type="Proteomes" id="UP001501771"/>
    </source>
</evidence>
<organism evidence="2 3">
    <name type="scientific">Nocardioides koreensis</name>
    <dbReference type="NCBI Taxonomy" id="433651"/>
    <lineage>
        <taxon>Bacteria</taxon>
        <taxon>Bacillati</taxon>
        <taxon>Actinomycetota</taxon>
        <taxon>Actinomycetes</taxon>
        <taxon>Propionibacteriales</taxon>
        <taxon>Nocardioidaceae</taxon>
        <taxon>Nocardioides</taxon>
    </lineage>
</organism>
<evidence type="ECO:0000313" key="2">
    <source>
        <dbReference type="EMBL" id="GAA2140498.1"/>
    </source>
</evidence>
<evidence type="ECO:0000256" key="1">
    <source>
        <dbReference type="SAM" id="Phobius"/>
    </source>
</evidence>
<comment type="caution">
    <text evidence="2">The sequence shown here is derived from an EMBL/GenBank/DDBJ whole genome shotgun (WGS) entry which is preliminary data.</text>
</comment>
<protein>
    <submittedName>
        <fullName evidence="2">Uncharacterized protein</fullName>
    </submittedName>
</protein>
<dbReference type="Proteomes" id="UP001501771">
    <property type="component" value="Unassembled WGS sequence"/>
</dbReference>
<keyword evidence="3" id="KW-1185">Reference proteome</keyword>
<accession>A0ABP5L1H7</accession>
<feature type="transmembrane region" description="Helical" evidence="1">
    <location>
        <begin position="12"/>
        <end position="28"/>
    </location>
</feature>
<name>A0ABP5L1H7_9ACTN</name>
<proteinExistence type="predicted"/>
<dbReference type="EMBL" id="BAAAQR010000002">
    <property type="protein sequence ID" value="GAA2140498.1"/>
    <property type="molecule type" value="Genomic_DNA"/>
</dbReference>
<dbReference type="RefSeq" id="WP_344148554.1">
    <property type="nucleotide sequence ID" value="NZ_BAAAQR010000002.1"/>
</dbReference>
<sequence>MKGPGVGRWRVIRGVALALVCCAVPLYGDRAGPGLDRDSAIGLMGLVLFGIGIQMAARQVSFARVLGLVVAGQVIMHVLTKVTVDRPVPGEFWTYHPHVPPQYWLSSPGSVARVLATHLLFDLVVAAVLYGCESSVWAWFRLAALRVLSPPPSLAIPPTPDTPVLAPVYDAPTFPPLLWVSASGRRGPPRAPAAC</sequence>